<sequence>MAAFHHYQPTAFELDESTHQAPIASGSGHQPSSEPSGSATDSQPVTPLRRVRDPNIDPALYTPSKRMRMMTSALAGTTSGSFLITKAPVTSRSSIAAPVIEQPPEMDLPNRNLIDDNQPENIEHLSAAALRARVAELTSALTVSRQHLAAREGIIEAANAQLIIQNIFVGKQSEALHAKEQKKSKKRGKVKGTEDGQCRHMTATEYIEALEKEERERADEDAARATRAQARKDKKTAKAELEERWKQLKLEHRAAVERWEERCAALTAGGTRKKDLPKKPKCTKKPELPKDDANEDNSDSSDSD</sequence>
<evidence type="ECO:0000313" key="3">
    <source>
        <dbReference type="Proteomes" id="UP001222325"/>
    </source>
</evidence>
<comment type="caution">
    <text evidence="2">The sequence shown here is derived from an EMBL/GenBank/DDBJ whole genome shotgun (WGS) entry which is preliminary data.</text>
</comment>
<feature type="region of interest" description="Disordered" evidence="1">
    <location>
        <begin position="1"/>
        <end position="64"/>
    </location>
</feature>
<evidence type="ECO:0000313" key="2">
    <source>
        <dbReference type="EMBL" id="KAJ7071839.1"/>
    </source>
</evidence>
<feature type="compositionally biased region" description="Basic and acidic residues" evidence="1">
    <location>
        <begin position="272"/>
        <end position="292"/>
    </location>
</feature>
<feature type="compositionally biased region" description="Polar residues" evidence="1">
    <location>
        <begin position="27"/>
        <end position="45"/>
    </location>
</feature>
<gene>
    <name evidence="2" type="ORF">B0H15DRAFT_793183</name>
</gene>
<protein>
    <submittedName>
        <fullName evidence="2">Uncharacterized protein</fullName>
    </submittedName>
</protein>
<reference evidence="2" key="1">
    <citation type="submission" date="2023-03" db="EMBL/GenBank/DDBJ databases">
        <title>Massive genome expansion in bonnet fungi (Mycena s.s.) driven by repeated elements and novel gene families across ecological guilds.</title>
        <authorList>
            <consortium name="Lawrence Berkeley National Laboratory"/>
            <person name="Harder C.B."/>
            <person name="Miyauchi S."/>
            <person name="Viragh M."/>
            <person name="Kuo A."/>
            <person name="Thoen E."/>
            <person name="Andreopoulos B."/>
            <person name="Lu D."/>
            <person name="Skrede I."/>
            <person name="Drula E."/>
            <person name="Henrissat B."/>
            <person name="Morin E."/>
            <person name="Kohler A."/>
            <person name="Barry K."/>
            <person name="LaButti K."/>
            <person name="Morin E."/>
            <person name="Salamov A."/>
            <person name="Lipzen A."/>
            <person name="Mereny Z."/>
            <person name="Hegedus B."/>
            <person name="Baldrian P."/>
            <person name="Stursova M."/>
            <person name="Weitz H."/>
            <person name="Taylor A."/>
            <person name="Grigoriev I.V."/>
            <person name="Nagy L.G."/>
            <person name="Martin F."/>
            <person name="Kauserud H."/>
        </authorList>
    </citation>
    <scope>NUCLEOTIDE SEQUENCE</scope>
    <source>
        <strain evidence="2">CBHHK173m</strain>
    </source>
</reference>
<feature type="compositionally biased region" description="Acidic residues" evidence="1">
    <location>
        <begin position="293"/>
        <end position="304"/>
    </location>
</feature>
<accession>A0AAD6TMB2</accession>
<proteinExistence type="predicted"/>
<dbReference type="EMBL" id="JARJCN010000122">
    <property type="protein sequence ID" value="KAJ7071839.1"/>
    <property type="molecule type" value="Genomic_DNA"/>
</dbReference>
<dbReference type="Proteomes" id="UP001222325">
    <property type="component" value="Unassembled WGS sequence"/>
</dbReference>
<evidence type="ECO:0000256" key="1">
    <source>
        <dbReference type="SAM" id="MobiDB-lite"/>
    </source>
</evidence>
<feature type="region of interest" description="Disordered" evidence="1">
    <location>
        <begin position="265"/>
        <end position="304"/>
    </location>
</feature>
<feature type="region of interest" description="Disordered" evidence="1">
    <location>
        <begin position="178"/>
        <end position="197"/>
    </location>
</feature>
<name>A0AAD6TMB2_9AGAR</name>
<dbReference type="AlphaFoldDB" id="A0AAD6TMB2"/>
<keyword evidence="3" id="KW-1185">Reference proteome</keyword>
<organism evidence="2 3">
    <name type="scientific">Mycena belliarum</name>
    <dbReference type="NCBI Taxonomy" id="1033014"/>
    <lineage>
        <taxon>Eukaryota</taxon>
        <taxon>Fungi</taxon>
        <taxon>Dikarya</taxon>
        <taxon>Basidiomycota</taxon>
        <taxon>Agaricomycotina</taxon>
        <taxon>Agaricomycetes</taxon>
        <taxon>Agaricomycetidae</taxon>
        <taxon>Agaricales</taxon>
        <taxon>Marasmiineae</taxon>
        <taxon>Mycenaceae</taxon>
        <taxon>Mycena</taxon>
    </lineage>
</organism>
<feature type="compositionally biased region" description="Basic and acidic residues" evidence="1">
    <location>
        <begin position="212"/>
        <end position="224"/>
    </location>
</feature>
<feature type="region of interest" description="Disordered" evidence="1">
    <location>
        <begin position="212"/>
        <end position="240"/>
    </location>
</feature>